<gene>
    <name evidence="1" type="ORF">TCEL_02156</name>
</gene>
<dbReference type="eggNOG" id="ENOG502ZGJF">
    <property type="taxonomic scope" value="Bacteria"/>
</dbReference>
<dbReference type="HOGENOM" id="CLU_3123702_0_0_9"/>
<protein>
    <submittedName>
        <fullName evidence="1">Uncharacterized protein</fullName>
    </submittedName>
</protein>
<evidence type="ECO:0000313" key="2">
    <source>
        <dbReference type="Proteomes" id="UP000014923"/>
    </source>
</evidence>
<dbReference type="AlphaFoldDB" id="R7RUJ0"/>
<dbReference type="OrthoDB" id="9918594at2"/>
<organism evidence="1 2">
    <name type="scientific">Thermobrachium celere DSM 8682</name>
    <dbReference type="NCBI Taxonomy" id="941824"/>
    <lineage>
        <taxon>Bacteria</taxon>
        <taxon>Bacillati</taxon>
        <taxon>Bacillota</taxon>
        <taxon>Clostridia</taxon>
        <taxon>Eubacteriales</taxon>
        <taxon>Clostridiaceae</taxon>
        <taxon>Thermobrachium</taxon>
    </lineage>
</organism>
<name>R7RUJ0_9CLOT</name>
<reference evidence="1" key="1">
    <citation type="submission" date="2013-03" db="EMBL/GenBank/DDBJ databases">
        <title>Draft genome sequence of the hydrogen-ethanol-producing anaerobic alkalithermophilic Caloramator celere.</title>
        <authorList>
            <person name="Ciranna A."/>
            <person name="Larjo A."/>
            <person name="Kivisto A."/>
            <person name="Santala V."/>
            <person name="Roos C."/>
            <person name="Karp M."/>
        </authorList>
    </citation>
    <scope>NUCLEOTIDE SEQUENCE [LARGE SCALE GENOMIC DNA]</scope>
    <source>
        <strain evidence="1">DSM 8682</strain>
    </source>
</reference>
<dbReference type="EMBL" id="CAVN010000111">
    <property type="protein sequence ID" value="CDF59088.1"/>
    <property type="molecule type" value="Genomic_DNA"/>
</dbReference>
<dbReference type="Proteomes" id="UP000014923">
    <property type="component" value="Unassembled WGS sequence"/>
</dbReference>
<proteinExistence type="predicted"/>
<sequence length="50" mass="6224">MKVRYEEINIREIDRSFLRYMRSECRYCGYRMRASNKDFSCKNCMLKNSK</sequence>
<comment type="caution">
    <text evidence="1">The sequence shown here is derived from an EMBL/GenBank/DDBJ whole genome shotgun (WGS) entry which is preliminary data.</text>
</comment>
<evidence type="ECO:0000313" key="1">
    <source>
        <dbReference type="EMBL" id="CDF59088.1"/>
    </source>
</evidence>
<accession>R7RUJ0</accession>
<dbReference type="RefSeq" id="WP_018664339.1">
    <property type="nucleotide sequence ID" value="NZ_HF952022.1"/>
</dbReference>
<keyword evidence="2" id="KW-1185">Reference proteome</keyword>